<dbReference type="InterPro" id="IPR002502">
    <property type="entry name" value="Amidase_domain"/>
</dbReference>
<dbReference type="GO" id="GO:0006032">
    <property type="term" value="P:chitin catabolic process"/>
    <property type="evidence" value="ECO:0007669"/>
    <property type="project" value="InterPro"/>
</dbReference>
<dbReference type="GO" id="GO:0008745">
    <property type="term" value="F:N-acetylmuramoyl-L-alanine amidase activity"/>
    <property type="evidence" value="ECO:0007669"/>
    <property type="project" value="InterPro"/>
</dbReference>
<dbReference type="SUPFAM" id="SSF53955">
    <property type="entry name" value="Lysozyme-like"/>
    <property type="match status" value="1"/>
</dbReference>
<name>A0A0B5A4W2_9CAUD</name>
<dbReference type="Gene3D" id="1.10.530.10">
    <property type="match status" value="1"/>
</dbReference>
<evidence type="ECO:0000256" key="3">
    <source>
        <dbReference type="ARBA" id="ARBA00022821"/>
    </source>
</evidence>
<dbReference type="Proteomes" id="UP000031718">
    <property type="component" value="Segment"/>
</dbReference>
<feature type="domain" description="N-acetylmuramoyl-L-alanine amidase" evidence="5">
    <location>
        <begin position="221"/>
        <end position="360"/>
    </location>
</feature>
<evidence type="ECO:0000256" key="1">
    <source>
        <dbReference type="ARBA" id="ARBA00022529"/>
    </source>
</evidence>
<dbReference type="SUPFAM" id="SSF55846">
    <property type="entry name" value="N-acetylmuramoyl-L-alanine amidase-like"/>
    <property type="match status" value="1"/>
</dbReference>
<gene>
    <name evidence="6" type="primary">49</name>
    <name evidence="6" type="ORF">COSMO_49</name>
</gene>
<dbReference type="InterPro" id="IPR023346">
    <property type="entry name" value="Lysozyme-like_dom_sf"/>
</dbReference>
<reference evidence="6 7" key="1">
    <citation type="submission" date="2014-10" db="EMBL/GenBank/DDBJ databases">
        <authorList>
            <person name="Mackenzie J."/>
            <person name="Lekholoane M."/>
            <person name="Leqhaoe R."/>
            <person name="Mcunu Z."/>
            <person name="Mzobe Z."/>
            <person name="Rodel H."/>
            <person name="Seagreen C."/>
            <person name="Mazeka N."/>
            <person name="Larsen M.H."/>
            <person name="Rubin E.J."/>
            <person name="Russell D.A."/>
            <person name="Guerrero C.A."/>
            <person name="Bowman C.A."/>
            <person name="Jacobs-Sera D."/>
            <person name="Hendrix R.W."/>
            <person name="Hatfull G.F."/>
        </authorList>
    </citation>
    <scope>NUCLEOTIDE SEQUENCE [LARGE SCALE GENOMIC DNA]</scope>
</reference>
<keyword evidence="4" id="KW-1015">Disulfide bond</keyword>
<dbReference type="EMBL" id="KP027195">
    <property type="protein sequence ID" value="AJD82121.1"/>
    <property type="molecule type" value="Genomic_DNA"/>
</dbReference>
<evidence type="ECO:0000259" key="5">
    <source>
        <dbReference type="SMART" id="SM00644"/>
    </source>
</evidence>
<dbReference type="Pfam" id="PF01510">
    <property type="entry name" value="Amidase_2"/>
    <property type="match status" value="1"/>
</dbReference>
<dbReference type="GO" id="GO:0016998">
    <property type="term" value="P:cell wall macromolecule catabolic process"/>
    <property type="evidence" value="ECO:0007669"/>
    <property type="project" value="InterPro"/>
</dbReference>
<sequence>MDVGTLRRVMSPTDISDAKLAEYLPHFVEAMNAAQINNQRRFAAWCSQIGHESGGLKYMAEIKTSDPSWSWDRTRYRGRGPIQLTWQSNYRKFGVWCKKMGYVSDSELFVNQPELVEQPRWGFLAAAWYWMEGGPKPGQINGFADAGNILAVSRCVNGWVESQLPNGWTDRQARWNRVLAIPFDGSYTPATTPEPGFTGDPWWLADVLRAEGLRVFEVDGWQNRGQGDQGTFWGVMFHHTGSPNETPEGIAFHPTLGLAAHILIKPNGDVWVCGIGKANHAGRGDYPGLPTNNANPVMIGVEVAILPRKDAPHREGWPDVQYDATVKVHAAILRKLGLRADRCISHREWGERAQGKWDPGAIDMNIHRRDVQARIDSFNPVGGDGGWLMALSDAEQRELLDKVRQLWGASFNPVGDTAIFGNPDPNHKIPNKDRLTYTDGNVWDSHVADLAKAGVDWAIEIVVRTAAGRGPLGDVDWVKAYAVSVLESIPNKEEVLGNWDPS</sequence>
<proteinExistence type="predicted"/>
<dbReference type="InterPro" id="IPR000726">
    <property type="entry name" value="Glyco_hydro_19_cat"/>
</dbReference>
<evidence type="ECO:0000313" key="6">
    <source>
        <dbReference type="EMBL" id="AJD82121.1"/>
    </source>
</evidence>
<evidence type="ECO:0000256" key="4">
    <source>
        <dbReference type="ARBA" id="ARBA00023157"/>
    </source>
</evidence>
<dbReference type="GO" id="GO:0009253">
    <property type="term" value="P:peptidoglycan catabolic process"/>
    <property type="evidence" value="ECO:0007669"/>
    <property type="project" value="InterPro"/>
</dbReference>
<dbReference type="GO" id="GO:0042742">
    <property type="term" value="P:defense response to bacterium"/>
    <property type="evidence" value="ECO:0007669"/>
    <property type="project" value="UniProtKB-KW"/>
</dbReference>
<evidence type="ECO:0000256" key="2">
    <source>
        <dbReference type="ARBA" id="ARBA00022638"/>
    </source>
</evidence>
<dbReference type="GO" id="GO:0004568">
    <property type="term" value="F:chitinase activity"/>
    <property type="evidence" value="ECO:0007669"/>
    <property type="project" value="InterPro"/>
</dbReference>
<dbReference type="GO" id="GO:0001897">
    <property type="term" value="P:symbiont-mediated cytolysis of host cell"/>
    <property type="evidence" value="ECO:0007669"/>
    <property type="project" value="UniProtKB-ARBA"/>
</dbReference>
<dbReference type="SMART" id="SM00644">
    <property type="entry name" value="Ami_2"/>
    <property type="match status" value="1"/>
</dbReference>
<dbReference type="Pfam" id="PF00182">
    <property type="entry name" value="Glyco_hydro_19"/>
    <property type="match status" value="1"/>
</dbReference>
<dbReference type="Gene3D" id="3.40.80.10">
    <property type="entry name" value="Peptidoglycan recognition protein-like"/>
    <property type="match status" value="1"/>
</dbReference>
<keyword evidence="1" id="KW-0929">Antimicrobial</keyword>
<keyword evidence="2" id="KW-0081">Bacteriolytic enzyme</keyword>
<dbReference type="PANTHER" id="PTHR22595">
    <property type="entry name" value="CHITINASE-RELATED"/>
    <property type="match status" value="1"/>
</dbReference>
<evidence type="ECO:0000313" key="7">
    <source>
        <dbReference type="Proteomes" id="UP000031718"/>
    </source>
</evidence>
<protein>
    <submittedName>
        <fullName evidence="6">Lysin A</fullName>
    </submittedName>
</protein>
<dbReference type="PANTHER" id="PTHR22595:SF79">
    <property type="entry name" value="CHITINASE 12"/>
    <property type="match status" value="1"/>
</dbReference>
<accession>A0A0B5A4W2</accession>
<dbReference type="InterPro" id="IPR036505">
    <property type="entry name" value="Amidase/PGRP_sf"/>
</dbReference>
<keyword evidence="3" id="KW-0611">Plant defense</keyword>
<organism evidence="6 7">
    <name type="scientific">Mycobacterium phage Cosmo</name>
    <dbReference type="NCBI Taxonomy" id="1567467"/>
    <lineage>
        <taxon>Viruses</taxon>
        <taxon>Duplodnaviria</taxon>
        <taxon>Heunggongvirae</taxon>
        <taxon>Uroviricota</taxon>
        <taxon>Caudoviricetes</taxon>
        <taxon>Vilmaviridae</taxon>
        <taxon>Wildcatvirus</taxon>
        <taxon>Wildcatvirus wildcat</taxon>
        <taxon>Mycobacterium virus Wildcat</taxon>
    </lineage>
</organism>